<evidence type="ECO:0000313" key="12">
    <source>
        <dbReference type="Proteomes" id="UP001059295"/>
    </source>
</evidence>
<feature type="transmembrane region" description="Helical" evidence="9">
    <location>
        <begin position="96"/>
        <end position="113"/>
    </location>
</feature>
<proteinExistence type="predicted"/>
<keyword evidence="3 9" id="KW-0812">Transmembrane</keyword>
<evidence type="ECO:0000256" key="4">
    <source>
        <dbReference type="ARBA" id="ARBA00022989"/>
    </source>
</evidence>
<dbReference type="SUPFAM" id="SSF81324">
    <property type="entry name" value="Voltage-gated potassium channels"/>
    <property type="match status" value="1"/>
</dbReference>
<keyword evidence="12" id="KW-1185">Reference proteome</keyword>
<comment type="subcellular location">
    <subcellularLocation>
        <location evidence="1">Membrane</location>
        <topology evidence="1">Multi-pass membrane protein</topology>
    </subcellularLocation>
</comment>
<dbReference type="PANTHER" id="PTHR11537:SF254">
    <property type="entry name" value="POTASSIUM VOLTAGE-GATED CHANNEL PROTEIN SHAB"/>
    <property type="match status" value="1"/>
</dbReference>
<feature type="domain" description="Potassium channel" evidence="10">
    <location>
        <begin position="166"/>
        <end position="240"/>
    </location>
</feature>
<evidence type="ECO:0000256" key="1">
    <source>
        <dbReference type="ARBA" id="ARBA00004141"/>
    </source>
</evidence>
<feature type="transmembrane region" description="Helical" evidence="9">
    <location>
        <begin position="219"/>
        <end position="238"/>
    </location>
</feature>
<dbReference type="Gene3D" id="1.10.287.70">
    <property type="match status" value="1"/>
</dbReference>
<evidence type="ECO:0000256" key="9">
    <source>
        <dbReference type="SAM" id="Phobius"/>
    </source>
</evidence>
<protein>
    <submittedName>
        <fullName evidence="11">Potassium channel family protein</fullName>
    </submittedName>
</protein>
<dbReference type="InterPro" id="IPR013099">
    <property type="entry name" value="K_chnl_dom"/>
</dbReference>
<keyword evidence="2" id="KW-0813">Transport</keyword>
<sequence>MNDSASLPHSSSPASVSSVPADDPRRHGLRRDIKSILNVLVLLGSIVVIVSLSLEVFHGAAESYYRLYMRVQFWVCIVFLVDFFYRFFLSRRKWRFFFGNLIFLLVSIPYLNIVDAFHLSLSAEAYYLIRLMPLVRGGYGLAIMVGWIARNRVTSLLISYVLMIFALSYFASLVFYSLEHTINPMVTSYGKALWWAFMNVTTVGSNIVPKTATGEVLCVVLAAAGMMLFPIFTAYITARFQPHRQKKQDDDAPAA</sequence>
<evidence type="ECO:0000256" key="5">
    <source>
        <dbReference type="ARBA" id="ARBA00023065"/>
    </source>
</evidence>
<organism evidence="11 12">
    <name type="scientific">Alistipes ihumii AP11</name>
    <dbReference type="NCBI Taxonomy" id="1211813"/>
    <lineage>
        <taxon>Bacteria</taxon>
        <taxon>Pseudomonadati</taxon>
        <taxon>Bacteroidota</taxon>
        <taxon>Bacteroidia</taxon>
        <taxon>Bacteroidales</taxon>
        <taxon>Rikenellaceae</taxon>
        <taxon>Alistipes</taxon>
    </lineage>
</organism>
<feature type="transmembrane region" description="Helical" evidence="9">
    <location>
        <begin position="156"/>
        <end position="178"/>
    </location>
</feature>
<accession>A0ABY5V0W9</accession>
<feature type="region of interest" description="Disordered" evidence="8">
    <location>
        <begin position="1"/>
        <end position="25"/>
    </location>
</feature>
<keyword evidence="4 9" id="KW-1133">Transmembrane helix</keyword>
<evidence type="ECO:0000256" key="2">
    <source>
        <dbReference type="ARBA" id="ARBA00022448"/>
    </source>
</evidence>
<evidence type="ECO:0000256" key="6">
    <source>
        <dbReference type="ARBA" id="ARBA00023136"/>
    </source>
</evidence>
<dbReference type="GeneID" id="82890775"/>
<dbReference type="EMBL" id="CP102294">
    <property type="protein sequence ID" value="UWN57865.1"/>
    <property type="molecule type" value="Genomic_DNA"/>
</dbReference>
<dbReference type="Gene3D" id="1.20.120.350">
    <property type="entry name" value="Voltage-gated potassium channels. Chain C"/>
    <property type="match status" value="1"/>
</dbReference>
<dbReference type="InterPro" id="IPR027359">
    <property type="entry name" value="Volt_channel_dom_sf"/>
</dbReference>
<keyword evidence="7 11" id="KW-0407">Ion channel</keyword>
<evidence type="ECO:0000256" key="3">
    <source>
        <dbReference type="ARBA" id="ARBA00022692"/>
    </source>
</evidence>
<evidence type="ECO:0000256" key="8">
    <source>
        <dbReference type="SAM" id="MobiDB-lite"/>
    </source>
</evidence>
<feature type="transmembrane region" description="Helical" evidence="9">
    <location>
        <begin position="35"/>
        <end position="59"/>
    </location>
</feature>
<keyword evidence="6 9" id="KW-0472">Membrane</keyword>
<gene>
    <name evidence="11" type="ORF">NQ491_03535</name>
</gene>
<dbReference type="RefSeq" id="WP_019244692.1">
    <property type="nucleotide sequence ID" value="NZ_CAPH01000003.1"/>
</dbReference>
<reference evidence="11" key="1">
    <citation type="journal article" date="2022" name="Cell">
        <title>Design, construction, and in vivo augmentation of a complex gut microbiome.</title>
        <authorList>
            <person name="Cheng A.G."/>
            <person name="Ho P.Y."/>
            <person name="Aranda-Diaz A."/>
            <person name="Jain S."/>
            <person name="Yu F.B."/>
            <person name="Meng X."/>
            <person name="Wang M."/>
            <person name="Iakiviak M."/>
            <person name="Nagashima K."/>
            <person name="Zhao A."/>
            <person name="Murugkar P."/>
            <person name="Patil A."/>
            <person name="Atabakhsh K."/>
            <person name="Weakley A."/>
            <person name="Yan J."/>
            <person name="Brumbaugh A.R."/>
            <person name="Higginbottom S."/>
            <person name="Dimas A."/>
            <person name="Shiver A.L."/>
            <person name="Deutschbauer A."/>
            <person name="Neff N."/>
            <person name="Sonnenburg J.L."/>
            <person name="Huang K.C."/>
            <person name="Fischbach M.A."/>
        </authorList>
    </citation>
    <scope>NUCLEOTIDE SEQUENCE</scope>
    <source>
        <strain evidence="11">AP11</strain>
    </source>
</reference>
<dbReference type="Proteomes" id="UP001059295">
    <property type="component" value="Chromosome"/>
</dbReference>
<feature type="compositionally biased region" description="Low complexity" evidence="8">
    <location>
        <begin position="1"/>
        <end position="21"/>
    </location>
</feature>
<dbReference type="Pfam" id="PF07885">
    <property type="entry name" value="Ion_trans_2"/>
    <property type="match status" value="1"/>
</dbReference>
<dbReference type="InterPro" id="IPR028325">
    <property type="entry name" value="VG_K_chnl"/>
</dbReference>
<dbReference type="GO" id="GO:0034220">
    <property type="term" value="P:monoatomic ion transmembrane transport"/>
    <property type="evidence" value="ECO:0007669"/>
    <property type="project" value="UniProtKB-KW"/>
</dbReference>
<dbReference type="PANTHER" id="PTHR11537">
    <property type="entry name" value="VOLTAGE-GATED POTASSIUM CHANNEL"/>
    <property type="match status" value="1"/>
</dbReference>
<evidence type="ECO:0000259" key="10">
    <source>
        <dbReference type="Pfam" id="PF07885"/>
    </source>
</evidence>
<feature type="transmembrane region" description="Helical" evidence="9">
    <location>
        <begin position="125"/>
        <end position="149"/>
    </location>
</feature>
<evidence type="ECO:0000256" key="7">
    <source>
        <dbReference type="ARBA" id="ARBA00023303"/>
    </source>
</evidence>
<feature type="transmembrane region" description="Helical" evidence="9">
    <location>
        <begin position="71"/>
        <end position="89"/>
    </location>
</feature>
<evidence type="ECO:0000313" key="11">
    <source>
        <dbReference type="EMBL" id="UWN57865.1"/>
    </source>
</evidence>
<keyword evidence="5" id="KW-0406">Ion transport</keyword>
<name>A0ABY5V0W9_9BACT</name>